<dbReference type="AlphaFoldDB" id="A0A822DIW7"/>
<feature type="transmembrane region" description="Helical" evidence="1">
    <location>
        <begin position="12"/>
        <end position="38"/>
    </location>
</feature>
<evidence type="ECO:0000256" key="1">
    <source>
        <dbReference type="SAM" id="Phobius"/>
    </source>
</evidence>
<organism evidence="3 4">
    <name type="scientific">Rotaria socialis</name>
    <dbReference type="NCBI Taxonomy" id="392032"/>
    <lineage>
        <taxon>Eukaryota</taxon>
        <taxon>Metazoa</taxon>
        <taxon>Spiralia</taxon>
        <taxon>Gnathifera</taxon>
        <taxon>Rotifera</taxon>
        <taxon>Eurotatoria</taxon>
        <taxon>Bdelloidea</taxon>
        <taxon>Philodinida</taxon>
        <taxon>Philodinidae</taxon>
        <taxon>Rotaria</taxon>
    </lineage>
</organism>
<gene>
    <name evidence="3" type="ORF">QYT958_LOCUS43489</name>
</gene>
<evidence type="ECO:0000313" key="3">
    <source>
        <dbReference type="EMBL" id="CAF5074398.1"/>
    </source>
</evidence>
<keyword evidence="1" id="KW-0812">Transmembrane</keyword>
<dbReference type="EMBL" id="CAJOBR010061949">
    <property type="protein sequence ID" value="CAF5074398.1"/>
    <property type="molecule type" value="Genomic_DNA"/>
</dbReference>
<evidence type="ECO:0000313" key="4">
    <source>
        <dbReference type="Proteomes" id="UP000663848"/>
    </source>
</evidence>
<dbReference type="InterPro" id="IPR056521">
    <property type="entry name" value="MARCHF6-like_C"/>
</dbReference>
<feature type="non-terminal residue" evidence="3">
    <location>
        <position position="62"/>
    </location>
</feature>
<protein>
    <recommendedName>
        <fullName evidence="2">E3 ubiquitin-protein ligase MARCHF6-like C-terminal domain-containing protein</fullName>
    </recommendedName>
</protein>
<name>A0A822DIW7_9BILA</name>
<feature type="non-terminal residue" evidence="3">
    <location>
        <position position="1"/>
    </location>
</feature>
<reference evidence="3" key="1">
    <citation type="submission" date="2021-02" db="EMBL/GenBank/DDBJ databases">
        <authorList>
            <person name="Nowell W R."/>
        </authorList>
    </citation>
    <scope>NUCLEOTIDE SEQUENCE</scope>
</reference>
<feature type="domain" description="E3 ubiquitin-protein ligase MARCHF6-like C-terminal" evidence="2">
    <location>
        <begin position="2"/>
        <end position="61"/>
    </location>
</feature>
<evidence type="ECO:0000259" key="2">
    <source>
        <dbReference type="Pfam" id="PF23113"/>
    </source>
</evidence>
<comment type="caution">
    <text evidence="3">The sequence shown here is derived from an EMBL/GenBank/DDBJ whole genome shotgun (WGS) entry which is preliminary data.</text>
</comment>
<proteinExistence type="predicted"/>
<accession>A0A822DIW7</accession>
<dbReference type="Proteomes" id="UP000663848">
    <property type="component" value="Unassembled WGS sequence"/>
</dbReference>
<keyword evidence="1" id="KW-1133">Transmembrane helix</keyword>
<dbReference type="Pfam" id="PF23113">
    <property type="entry name" value="MARCHF6_C"/>
    <property type="match status" value="1"/>
</dbReference>
<keyword evidence="1" id="KW-0472">Membrane</keyword>
<sequence>TRLKSYSILCMRVLLCTFCVIGYVPFMIGLASELVLIIPLSTSIEQTAVLTPLRVWIIGLLN</sequence>